<name>A0A7G9ZA28_9EURY</name>
<dbReference type="AlphaFoldDB" id="A0A7G9ZA28"/>
<protein>
    <submittedName>
        <fullName evidence="2">Uncharacterized protein</fullName>
    </submittedName>
</protein>
<dbReference type="EMBL" id="MT631677">
    <property type="protein sequence ID" value="QNO57052.1"/>
    <property type="molecule type" value="Genomic_DNA"/>
</dbReference>
<proteinExistence type="predicted"/>
<accession>A0A7G9ZA28</accession>
<dbReference type="EMBL" id="MT631679">
    <property type="protein sequence ID" value="QNO57112.1"/>
    <property type="molecule type" value="Genomic_DNA"/>
</dbReference>
<gene>
    <name evidence="2" type="ORF">KECNCEJL_00024</name>
    <name evidence="1" type="ORF">PNAJEHEL_00013</name>
</gene>
<evidence type="ECO:0000313" key="1">
    <source>
        <dbReference type="EMBL" id="QNO57052.1"/>
    </source>
</evidence>
<reference evidence="2" key="1">
    <citation type="submission" date="2020-06" db="EMBL/GenBank/DDBJ databases">
        <title>Unique genomic features of the anaerobic methanotrophic archaea.</title>
        <authorList>
            <person name="Chadwick G.L."/>
            <person name="Skennerton C.T."/>
            <person name="Laso-Perez R."/>
            <person name="Leu A.O."/>
            <person name="Speth D.R."/>
            <person name="Yu H."/>
            <person name="Morgan-Lang C."/>
            <person name="Hatzenpichler R."/>
            <person name="Goudeau D."/>
            <person name="Malmstrom R."/>
            <person name="Brazelton W.J."/>
            <person name="Woyke T."/>
            <person name="Hallam S.J."/>
            <person name="Tyson G.W."/>
            <person name="Wegener G."/>
            <person name="Boetius A."/>
            <person name="Orphan V."/>
        </authorList>
    </citation>
    <scope>NUCLEOTIDE SEQUENCE</scope>
</reference>
<organism evidence="2">
    <name type="scientific">Candidatus Methanophaga sp. ANME-1 ERB7</name>
    <dbReference type="NCBI Taxonomy" id="2759913"/>
    <lineage>
        <taxon>Archaea</taxon>
        <taxon>Methanobacteriati</taxon>
        <taxon>Methanobacteriota</taxon>
        <taxon>Stenosarchaea group</taxon>
        <taxon>Methanomicrobia</taxon>
        <taxon>Candidatus Methanophagales</taxon>
        <taxon>Candidatus Methanophagaceae</taxon>
        <taxon>Candidatus Methanophaga</taxon>
    </lineage>
</organism>
<evidence type="ECO:0000313" key="2">
    <source>
        <dbReference type="EMBL" id="QNO57112.1"/>
    </source>
</evidence>
<sequence length="126" mass="13789">MCGLAWGVRRPLQLEIADMREAKLEGGTVAISFSSMSNEEMSSCGVDGGMVANWRVCYCAFIMDTGLGPEGSGLTVDGWRSQGSDVEEDVEGLAGSERVDQERARTNLSLKKKALPKKRICKMYFE</sequence>